<keyword evidence="3 6" id="KW-0238">DNA-binding</keyword>
<dbReference type="PANTHER" id="PTHR45946:SF4">
    <property type="entry name" value="HOMEOBOX PROTEIN ROUGH-RELATED"/>
    <property type="match status" value="1"/>
</dbReference>
<dbReference type="PANTHER" id="PTHR45946">
    <property type="entry name" value="HOMEOBOX PROTEIN ROUGH-RELATED"/>
    <property type="match status" value="1"/>
</dbReference>
<dbReference type="VEuPathDB" id="VectorBase:GPAI034001"/>
<evidence type="ECO:0000256" key="3">
    <source>
        <dbReference type="ARBA" id="ARBA00023125"/>
    </source>
</evidence>
<sequence>MVPFDMFAPKLPATMHDYQLNSQTTLDGMCRNVSISGSIVTSHQLGVQNTTGILLSGNHSPNNLGMSCALTAAANNSGRTNFTNKQLTELEKEFHFNRYLTRARRIEIANTLQLNETQVKIWFQNRRMKQKKRVKEGLIPADVLSQHTVSTTTTPPATNCNSTSSVQSCPAKSSCNANSKCLSNNSSDCIHSTSTKSNASVTDCQLQTTVLGDNSRESN</sequence>
<dbReference type="Pfam" id="PF00046">
    <property type="entry name" value="Homeodomain"/>
    <property type="match status" value="1"/>
</dbReference>
<evidence type="ECO:0000256" key="2">
    <source>
        <dbReference type="ARBA" id="ARBA00022473"/>
    </source>
</evidence>
<dbReference type="InterPro" id="IPR017970">
    <property type="entry name" value="Homeobox_CS"/>
</dbReference>
<dbReference type="SUPFAM" id="SSF46689">
    <property type="entry name" value="Homeodomain-like"/>
    <property type="match status" value="1"/>
</dbReference>
<evidence type="ECO:0000256" key="1">
    <source>
        <dbReference type="ARBA" id="ARBA00004123"/>
    </source>
</evidence>
<dbReference type="GO" id="GO:0005634">
    <property type="term" value="C:nucleus"/>
    <property type="evidence" value="ECO:0007669"/>
    <property type="project" value="UniProtKB-SubCell"/>
</dbReference>
<keyword evidence="5 6" id="KW-0539">Nucleus</keyword>
<protein>
    <recommendedName>
        <fullName evidence="8">Homeobox domain-containing protein</fullName>
    </recommendedName>
</protein>
<dbReference type="PROSITE" id="PS50071">
    <property type="entry name" value="HOMEOBOX_2"/>
    <property type="match status" value="1"/>
</dbReference>
<name>A0A1B0A481_GLOPL</name>
<feature type="domain" description="Homeobox" evidence="8">
    <location>
        <begin position="73"/>
        <end position="133"/>
    </location>
</feature>
<evidence type="ECO:0000256" key="5">
    <source>
        <dbReference type="ARBA" id="ARBA00023242"/>
    </source>
</evidence>
<reference evidence="9" key="2">
    <citation type="submission" date="2020-05" db="UniProtKB">
        <authorList>
            <consortium name="EnsemblMetazoa"/>
        </authorList>
    </citation>
    <scope>IDENTIFICATION</scope>
    <source>
        <strain evidence="9">IAEA</strain>
    </source>
</reference>
<dbReference type="PROSITE" id="PS00027">
    <property type="entry name" value="HOMEOBOX_1"/>
    <property type="match status" value="1"/>
</dbReference>
<dbReference type="Gene3D" id="1.10.10.60">
    <property type="entry name" value="Homeodomain-like"/>
    <property type="match status" value="1"/>
</dbReference>
<dbReference type="InterPro" id="IPR020479">
    <property type="entry name" value="HD_metazoa"/>
</dbReference>
<evidence type="ECO:0000313" key="10">
    <source>
        <dbReference type="Proteomes" id="UP000092445"/>
    </source>
</evidence>
<dbReference type="InterPro" id="IPR009057">
    <property type="entry name" value="Homeodomain-like_sf"/>
</dbReference>
<organism evidence="9 10">
    <name type="scientific">Glossina pallidipes</name>
    <name type="common">Tsetse fly</name>
    <dbReference type="NCBI Taxonomy" id="7398"/>
    <lineage>
        <taxon>Eukaryota</taxon>
        <taxon>Metazoa</taxon>
        <taxon>Ecdysozoa</taxon>
        <taxon>Arthropoda</taxon>
        <taxon>Hexapoda</taxon>
        <taxon>Insecta</taxon>
        <taxon>Pterygota</taxon>
        <taxon>Neoptera</taxon>
        <taxon>Endopterygota</taxon>
        <taxon>Diptera</taxon>
        <taxon>Brachycera</taxon>
        <taxon>Muscomorpha</taxon>
        <taxon>Hippoboscoidea</taxon>
        <taxon>Glossinidae</taxon>
        <taxon>Glossina</taxon>
    </lineage>
</organism>
<dbReference type="InterPro" id="IPR001356">
    <property type="entry name" value="HD"/>
</dbReference>
<dbReference type="InterPro" id="IPR046327">
    <property type="entry name" value="HXA1/B1/D1"/>
</dbReference>
<dbReference type="FunFam" id="1.10.10.60:FF:000113">
    <property type="entry name" value="homeobox protein Hox-B1"/>
    <property type="match status" value="1"/>
</dbReference>
<proteinExistence type="predicted"/>
<evidence type="ECO:0000256" key="4">
    <source>
        <dbReference type="ARBA" id="ARBA00023155"/>
    </source>
</evidence>
<feature type="DNA-binding region" description="Homeobox" evidence="6">
    <location>
        <begin position="75"/>
        <end position="134"/>
    </location>
</feature>
<dbReference type="STRING" id="7398.A0A1B0A481"/>
<dbReference type="SMART" id="SM00389">
    <property type="entry name" value="HOX"/>
    <property type="match status" value="1"/>
</dbReference>
<reference evidence="10" key="1">
    <citation type="submission" date="2014-03" db="EMBL/GenBank/DDBJ databases">
        <authorList>
            <person name="Aksoy S."/>
            <person name="Warren W."/>
            <person name="Wilson R.K."/>
        </authorList>
    </citation>
    <scope>NUCLEOTIDE SEQUENCE [LARGE SCALE GENOMIC DNA]</scope>
    <source>
        <strain evidence="10">IAEA</strain>
    </source>
</reference>
<dbReference type="CDD" id="cd00086">
    <property type="entry name" value="homeodomain"/>
    <property type="match status" value="1"/>
</dbReference>
<keyword evidence="4 6" id="KW-0371">Homeobox</keyword>
<accession>A0A1B0A481</accession>
<dbReference type="AlphaFoldDB" id="A0A1B0A481"/>
<evidence type="ECO:0000256" key="7">
    <source>
        <dbReference type="RuleBase" id="RU000682"/>
    </source>
</evidence>
<keyword evidence="2" id="KW-0217">Developmental protein</keyword>
<dbReference type="GO" id="GO:0000978">
    <property type="term" value="F:RNA polymerase II cis-regulatory region sequence-specific DNA binding"/>
    <property type="evidence" value="ECO:0007669"/>
    <property type="project" value="TreeGrafter"/>
</dbReference>
<evidence type="ECO:0000313" key="9">
    <source>
        <dbReference type="EnsemblMetazoa" id="GPAI034001-PA"/>
    </source>
</evidence>
<dbReference type="Proteomes" id="UP000092445">
    <property type="component" value="Unassembled WGS sequence"/>
</dbReference>
<dbReference type="EnsemblMetazoa" id="GPAI034001-RA">
    <property type="protein sequence ID" value="GPAI034001-PA"/>
    <property type="gene ID" value="GPAI034001"/>
</dbReference>
<comment type="subcellular location">
    <subcellularLocation>
        <location evidence="1 6 7">Nucleus</location>
    </subcellularLocation>
</comment>
<evidence type="ECO:0000256" key="6">
    <source>
        <dbReference type="PROSITE-ProRule" id="PRU00108"/>
    </source>
</evidence>
<evidence type="ECO:0000259" key="8">
    <source>
        <dbReference type="PROSITE" id="PS50071"/>
    </source>
</evidence>
<dbReference type="GO" id="GO:0000981">
    <property type="term" value="F:DNA-binding transcription factor activity, RNA polymerase II-specific"/>
    <property type="evidence" value="ECO:0007669"/>
    <property type="project" value="InterPro"/>
</dbReference>
<dbReference type="PRINTS" id="PR00024">
    <property type="entry name" value="HOMEOBOX"/>
</dbReference>
<keyword evidence="10" id="KW-1185">Reference proteome</keyword>